<dbReference type="InterPro" id="IPR058303">
    <property type="entry name" value="DUF7990"/>
</dbReference>
<keyword evidence="2" id="KW-1185">Reference proteome</keyword>
<proteinExistence type="predicted"/>
<dbReference type="InterPro" id="IPR047717">
    <property type="entry name" value="CC_star_Cory"/>
</dbReference>
<name>A0A0X8X7B1_HALHR</name>
<evidence type="ECO:0000313" key="2">
    <source>
        <dbReference type="Proteomes" id="UP000218890"/>
    </source>
</evidence>
<evidence type="ECO:0008006" key="3">
    <source>
        <dbReference type="Google" id="ProtNLM"/>
    </source>
</evidence>
<sequence length="89" mass="10512">MAQKLRERLAAFASGYDRMLRLGHEAEVRRELAEREDLIMLMLFSETMGLPNPASYYTLELYPALIESYHQWHKRMGMEHSPLDHVRCC</sequence>
<organism evidence="1 2">
    <name type="scientific">Halorhodospira halochloris</name>
    <name type="common">Ectothiorhodospira halochloris</name>
    <dbReference type="NCBI Taxonomy" id="1052"/>
    <lineage>
        <taxon>Bacteria</taxon>
        <taxon>Pseudomonadati</taxon>
        <taxon>Pseudomonadota</taxon>
        <taxon>Gammaproteobacteria</taxon>
        <taxon>Chromatiales</taxon>
        <taxon>Ectothiorhodospiraceae</taxon>
        <taxon>Halorhodospira</taxon>
    </lineage>
</organism>
<dbReference type="Proteomes" id="UP000218890">
    <property type="component" value="Chromosome"/>
</dbReference>
<dbReference type="OrthoDB" id="5358049at2"/>
<protein>
    <recommendedName>
        <fullName evidence="3">DNA helicase</fullName>
    </recommendedName>
</protein>
<gene>
    <name evidence="1" type="ORF">HH1059_02630</name>
</gene>
<dbReference type="NCBIfam" id="NF041419">
    <property type="entry name" value="CC_star_Cory"/>
    <property type="match status" value="1"/>
</dbReference>
<dbReference type="AlphaFoldDB" id="A0A0X8X7B1"/>
<dbReference type="RefSeq" id="WP_096407419.1">
    <property type="nucleotide sequence ID" value="NZ_AP017372.2"/>
</dbReference>
<dbReference type="EMBL" id="AP017372">
    <property type="protein sequence ID" value="BAU56940.1"/>
    <property type="molecule type" value="Genomic_DNA"/>
</dbReference>
<dbReference type="Pfam" id="PF25952">
    <property type="entry name" value="DUF7990"/>
    <property type="match status" value="1"/>
</dbReference>
<accession>A0A0X8X7B1</accession>
<dbReference type="KEGG" id="hhk:HH1059_02630"/>
<evidence type="ECO:0000313" key="1">
    <source>
        <dbReference type="EMBL" id="BAU56940.1"/>
    </source>
</evidence>
<reference evidence="1" key="1">
    <citation type="submission" date="2016-02" db="EMBL/GenBank/DDBJ databases">
        <title>Halorhodospira halochloris DSM-1059 complete genome, version 2.</title>
        <authorList>
            <person name="Tsukatani Y."/>
        </authorList>
    </citation>
    <scope>NUCLEOTIDE SEQUENCE</scope>
    <source>
        <strain evidence="1">DSM 1059</strain>
    </source>
</reference>